<organism evidence="10 11">
    <name type="scientific">Pendulispora brunnea</name>
    <dbReference type="NCBI Taxonomy" id="2905690"/>
    <lineage>
        <taxon>Bacteria</taxon>
        <taxon>Pseudomonadati</taxon>
        <taxon>Myxococcota</taxon>
        <taxon>Myxococcia</taxon>
        <taxon>Myxococcales</taxon>
        <taxon>Sorangiineae</taxon>
        <taxon>Pendulisporaceae</taxon>
        <taxon>Pendulispora</taxon>
    </lineage>
</organism>
<feature type="domain" description="RNA polymerase sigma-70 region 2" evidence="8">
    <location>
        <begin position="27"/>
        <end position="93"/>
    </location>
</feature>
<dbReference type="InterPro" id="IPR032710">
    <property type="entry name" value="NTF2-like_dom_sf"/>
</dbReference>
<evidence type="ECO:0000256" key="7">
    <source>
        <dbReference type="RuleBase" id="RU000716"/>
    </source>
</evidence>
<evidence type="ECO:0000256" key="5">
    <source>
        <dbReference type="ARBA" id="ARBA00023125"/>
    </source>
</evidence>
<dbReference type="Pfam" id="PF08281">
    <property type="entry name" value="Sigma70_r4_2"/>
    <property type="match status" value="1"/>
</dbReference>
<protein>
    <recommendedName>
        <fullName evidence="7">RNA polymerase sigma factor</fullName>
    </recommendedName>
</protein>
<dbReference type="Gene3D" id="1.10.10.10">
    <property type="entry name" value="Winged helix-like DNA-binding domain superfamily/Winged helix DNA-binding domain"/>
    <property type="match status" value="1"/>
</dbReference>
<dbReference type="EMBL" id="CP089982">
    <property type="protein sequence ID" value="WXA95603.1"/>
    <property type="molecule type" value="Genomic_DNA"/>
</dbReference>
<dbReference type="PANTHER" id="PTHR43133">
    <property type="entry name" value="RNA POLYMERASE ECF-TYPE SIGMA FACTO"/>
    <property type="match status" value="1"/>
</dbReference>
<evidence type="ECO:0000256" key="4">
    <source>
        <dbReference type="ARBA" id="ARBA00023082"/>
    </source>
</evidence>
<dbReference type="InterPro" id="IPR007627">
    <property type="entry name" value="RNA_pol_sigma70_r2"/>
</dbReference>
<dbReference type="InterPro" id="IPR039425">
    <property type="entry name" value="RNA_pol_sigma-70-like"/>
</dbReference>
<dbReference type="Pfam" id="PF04542">
    <property type="entry name" value="Sigma70_r2"/>
    <property type="match status" value="1"/>
</dbReference>
<proteinExistence type="inferred from homology"/>
<evidence type="ECO:0000313" key="10">
    <source>
        <dbReference type="EMBL" id="WXA95603.1"/>
    </source>
</evidence>
<gene>
    <name evidence="10" type="ORF">LZC95_01940</name>
</gene>
<keyword evidence="6 7" id="KW-0804">Transcription</keyword>
<dbReference type="RefSeq" id="WP_394846209.1">
    <property type="nucleotide sequence ID" value="NZ_CP089982.1"/>
</dbReference>
<evidence type="ECO:0000256" key="3">
    <source>
        <dbReference type="ARBA" id="ARBA00023015"/>
    </source>
</evidence>
<keyword evidence="5 7" id="KW-0238">DNA-binding</keyword>
<reference evidence="10 11" key="1">
    <citation type="submission" date="2021-12" db="EMBL/GenBank/DDBJ databases">
        <title>Discovery of the Pendulisporaceae a myxobacterial family with distinct sporulation behavior and unique specialized metabolism.</title>
        <authorList>
            <person name="Garcia R."/>
            <person name="Popoff A."/>
            <person name="Bader C.D."/>
            <person name="Loehr J."/>
            <person name="Walesch S."/>
            <person name="Walt C."/>
            <person name="Boldt J."/>
            <person name="Bunk B."/>
            <person name="Haeckl F.J.F.P.J."/>
            <person name="Gunesch A.P."/>
            <person name="Birkelbach J."/>
            <person name="Nuebel U."/>
            <person name="Pietschmann T."/>
            <person name="Bach T."/>
            <person name="Mueller R."/>
        </authorList>
    </citation>
    <scope>NUCLEOTIDE SEQUENCE [LARGE SCALE GENOMIC DNA]</scope>
    <source>
        <strain evidence="10 11">MSr12523</strain>
    </source>
</reference>
<evidence type="ECO:0000259" key="8">
    <source>
        <dbReference type="Pfam" id="PF04542"/>
    </source>
</evidence>
<dbReference type="InterPro" id="IPR036388">
    <property type="entry name" value="WH-like_DNA-bd_sf"/>
</dbReference>
<keyword evidence="3 7" id="KW-0805">Transcription regulation</keyword>
<dbReference type="PROSITE" id="PS01063">
    <property type="entry name" value="SIGMA70_ECF"/>
    <property type="match status" value="1"/>
</dbReference>
<keyword evidence="11" id="KW-1185">Reference proteome</keyword>
<dbReference type="Gene3D" id="3.10.450.50">
    <property type="match status" value="1"/>
</dbReference>
<dbReference type="InterPro" id="IPR013325">
    <property type="entry name" value="RNA_pol_sigma_r2"/>
</dbReference>
<keyword evidence="4 7" id="KW-0731">Sigma factor</keyword>
<evidence type="ECO:0000256" key="2">
    <source>
        <dbReference type="ARBA" id="ARBA00011344"/>
    </source>
</evidence>
<dbReference type="InterPro" id="IPR013324">
    <property type="entry name" value="RNA_pol_sigma_r3/r4-like"/>
</dbReference>
<comment type="similarity">
    <text evidence="1 7">Belongs to the sigma-70 factor family. ECF subfamily.</text>
</comment>
<dbReference type="SUPFAM" id="SSF88946">
    <property type="entry name" value="Sigma2 domain of RNA polymerase sigma factors"/>
    <property type="match status" value="1"/>
</dbReference>
<feature type="domain" description="RNA polymerase sigma factor 70 region 4 type 2" evidence="9">
    <location>
        <begin position="114"/>
        <end position="165"/>
    </location>
</feature>
<dbReference type="SUPFAM" id="SSF88659">
    <property type="entry name" value="Sigma3 and sigma4 domains of RNA polymerase sigma factors"/>
    <property type="match status" value="1"/>
</dbReference>
<name>A0ABZ2KE56_9BACT</name>
<comment type="subunit">
    <text evidence="2">Interacts transiently with the RNA polymerase catalytic core formed by RpoA, RpoB, RpoC and RpoZ (2 alpha, 1 beta, 1 beta' and 1 omega subunit) to form the RNA polymerase holoenzyme that can initiate transcription.</text>
</comment>
<evidence type="ECO:0000256" key="6">
    <source>
        <dbReference type="ARBA" id="ARBA00023163"/>
    </source>
</evidence>
<sequence length="331" mass="37211">MTTPSTDSLSELSGALKGSWHRFLDVYEPLRPELYRYCRYLTRSPWDAEDLAQDTMARAFATLGRMVEGPPNPRAWLFRVASNLWIDQMRRSRERLGVDVEPAASQEPRATREAAGTLLVRLSPQERAAVVLKDVFELSLEEVAEALGTTPGTVKSALHRGRNKLVEPEPEMPAAQAVPAALDAFCEAFNAHDIDRLTALLLDTMTIEVVGATTEYGPESARARILPGMLFGSRVMANPDPQGPCGFDPSFFRGVRPTLPRAELRIHRGEALLLSWYEHEDGEAVRAITRLELDGDRVAHIRNYFYTPDFIADVCRELGVPFRSNGYRWWR</sequence>
<dbReference type="SUPFAM" id="SSF54427">
    <property type="entry name" value="NTF2-like"/>
    <property type="match status" value="1"/>
</dbReference>
<evidence type="ECO:0000259" key="9">
    <source>
        <dbReference type="Pfam" id="PF08281"/>
    </source>
</evidence>
<dbReference type="PANTHER" id="PTHR43133:SF8">
    <property type="entry name" value="RNA POLYMERASE SIGMA FACTOR HI_1459-RELATED"/>
    <property type="match status" value="1"/>
</dbReference>
<accession>A0ABZ2KE56</accession>
<dbReference type="NCBIfam" id="TIGR02937">
    <property type="entry name" value="sigma70-ECF"/>
    <property type="match status" value="1"/>
</dbReference>
<dbReference type="InterPro" id="IPR014284">
    <property type="entry name" value="RNA_pol_sigma-70_dom"/>
</dbReference>
<dbReference type="Proteomes" id="UP001379533">
    <property type="component" value="Chromosome"/>
</dbReference>
<dbReference type="InterPro" id="IPR013249">
    <property type="entry name" value="RNA_pol_sigma70_r4_t2"/>
</dbReference>
<dbReference type="CDD" id="cd06171">
    <property type="entry name" value="Sigma70_r4"/>
    <property type="match status" value="1"/>
</dbReference>
<evidence type="ECO:0000256" key="1">
    <source>
        <dbReference type="ARBA" id="ARBA00010641"/>
    </source>
</evidence>
<evidence type="ECO:0000313" key="11">
    <source>
        <dbReference type="Proteomes" id="UP001379533"/>
    </source>
</evidence>
<dbReference type="Gene3D" id="1.10.1740.10">
    <property type="match status" value="1"/>
</dbReference>
<dbReference type="InterPro" id="IPR000838">
    <property type="entry name" value="RNA_pol_sigma70_ECF_CS"/>
</dbReference>